<evidence type="ECO:0000313" key="8">
    <source>
        <dbReference type="Proteomes" id="UP000198242"/>
    </source>
</evidence>
<dbReference type="PANTHER" id="PTHR42711">
    <property type="entry name" value="ABC TRANSPORTER ATP-BINDING PROTEIN"/>
    <property type="match status" value="1"/>
</dbReference>
<evidence type="ECO:0000256" key="4">
    <source>
        <dbReference type="ARBA" id="ARBA00022840"/>
    </source>
</evidence>
<evidence type="ECO:0000256" key="3">
    <source>
        <dbReference type="ARBA" id="ARBA00022741"/>
    </source>
</evidence>
<name>A0A1C4YE34_MICVI</name>
<dbReference type="InterPro" id="IPR003439">
    <property type="entry name" value="ABC_transporter-like_ATP-bd"/>
</dbReference>
<keyword evidence="8" id="KW-1185">Reference proteome</keyword>
<evidence type="ECO:0000313" key="7">
    <source>
        <dbReference type="EMBL" id="SCF18591.1"/>
    </source>
</evidence>
<comment type="subcellular location">
    <subcellularLocation>
        <location evidence="1">Cell membrane</location>
        <topology evidence="1">Peripheral membrane protein</topology>
    </subcellularLocation>
</comment>
<dbReference type="OrthoDB" id="5116176at2"/>
<feature type="domain" description="ABC transporter" evidence="6">
    <location>
        <begin position="10"/>
        <end position="240"/>
    </location>
</feature>
<dbReference type="Gene3D" id="3.40.50.300">
    <property type="entry name" value="P-loop containing nucleotide triphosphate hydrolases"/>
    <property type="match status" value="1"/>
</dbReference>
<keyword evidence="4 7" id="KW-0067">ATP-binding</keyword>
<dbReference type="GO" id="GO:0016887">
    <property type="term" value="F:ATP hydrolysis activity"/>
    <property type="evidence" value="ECO:0007669"/>
    <property type="project" value="InterPro"/>
</dbReference>
<evidence type="ECO:0000259" key="6">
    <source>
        <dbReference type="PROSITE" id="PS50893"/>
    </source>
</evidence>
<dbReference type="PANTHER" id="PTHR42711:SF19">
    <property type="entry name" value="DOXORUBICIN RESISTANCE ATP-BINDING PROTEIN DRRA"/>
    <property type="match status" value="1"/>
</dbReference>
<dbReference type="SMART" id="SM00382">
    <property type="entry name" value="AAA"/>
    <property type="match status" value="1"/>
</dbReference>
<accession>A0A1C4YE34</accession>
<dbReference type="GO" id="GO:0005886">
    <property type="term" value="C:plasma membrane"/>
    <property type="evidence" value="ECO:0007669"/>
    <property type="project" value="UniProtKB-SubCell"/>
</dbReference>
<organism evidence="7 8">
    <name type="scientific">Micromonospora viridifaciens</name>
    <dbReference type="NCBI Taxonomy" id="1881"/>
    <lineage>
        <taxon>Bacteria</taxon>
        <taxon>Bacillati</taxon>
        <taxon>Actinomycetota</taxon>
        <taxon>Actinomycetes</taxon>
        <taxon>Micromonosporales</taxon>
        <taxon>Micromonosporaceae</taxon>
        <taxon>Micromonospora</taxon>
    </lineage>
</organism>
<keyword evidence="5" id="KW-0046">Antibiotic resistance</keyword>
<dbReference type="InterPro" id="IPR003593">
    <property type="entry name" value="AAA+_ATPase"/>
</dbReference>
<dbReference type="EMBL" id="LT607411">
    <property type="protein sequence ID" value="SCF18591.1"/>
    <property type="molecule type" value="Genomic_DNA"/>
</dbReference>
<dbReference type="GO" id="GO:0005524">
    <property type="term" value="F:ATP binding"/>
    <property type="evidence" value="ECO:0007669"/>
    <property type="project" value="UniProtKB-KW"/>
</dbReference>
<protein>
    <submittedName>
        <fullName evidence="7">ABC-2 type transport system ATP-binding protein</fullName>
    </submittedName>
</protein>
<evidence type="ECO:0000256" key="1">
    <source>
        <dbReference type="ARBA" id="ARBA00004202"/>
    </source>
</evidence>
<keyword evidence="2" id="KW-0813">Transport</keyword>
<dbReference type="InterPro" id="IPR027417">
    <property type="entry name" value="P-loop_NTPase"/>
</dbReference>
<dbReference type="Proteomes" id="UP000198242">
    <property type="component" value="Chromosome I"/>
</dbReference>
<evidence type="ECO:0000256" key="5">
    <source>
        <dbReference type="ARBA" id="ARBA00023251"/>
    </source>
</evidence>
<dbReference type="SUPFAM" id="SSF52540">
    <property type="entry name" value="P-loop containing nucleoside triphosphate hydrolases"/>
    <property type="match status" value="1"/>
</dbReference>
<gene>
    <name evidence="7" type="ORF">GA0074695_4126</name>
</gene>
<dbReference type="GO" id="GO:0046677">
    <property type="term" value="P:response to antibiotic"/>
    <property type="evidence" value="ECO:0007669"/>
    <property type="project" value="UniProtKB-KW"/>
</dbReference>
<sequence length="256" mass="26936">MRTTDNEPALRLDRLTKTFGKTPAVAGVNLTVPAGAFLGLVGQNGAGKTTTLSMAVGLLRRDSGSAHLFGVDVWAKPAHAKALVGVLPDGFAMPERLTGRELLTYLGLLRGLPKDVADGRAGQLLSVLELDRAERTLVIEYSTGMRKKIGLATALLHAPRLLVLDEPFEAVDPVSAATIKTILRGFVAGGGTIVLSSHVMALVEQLCDHVAVIDRGRVAAAGTLEQVRGGRSLEDAFVDLVGANGTTGKELSWLSR</sequence>
<dbReference type="InterPro" id="IPR050763">
    <property type="entry name" value="ABC_transporter_ATP-binding"/>
</dbReference>
<keyword evidence="3" id="KW-0547">Nucleotide-binding</keyword>
<dbReference type="Pfam" id="PF00005">
    <property type="entry name" value="ABC_tran"/>
    <property type="match status" value="1"/>
</dbReference>
<proteinExistence type="predicted"/>
<evidence type="ECO:0000256" key="2">
    <source>
        <dbReference type="ARBA" id="ARBA00022448"/>
    </source>
</evidence>
<reference evidence="8" key="1">
    <citation type="submission" date="2016-06" db="EMBL/GenBank/DDBJ databases">
        <authorList>
            <person name="Varghese N."/>
            <person name="Submissions Spin"/>
        </authorList>
    </citation>
    <scope>NUCLEOTIDE SEQUENCE [LARGE SCALE GENOMIC DNA]</scope>
    <source>
        <strain evidence="8">DSM 43909</strain>
    </source>
</reference>
<dbReference type="AlphaFoldDB" id="A0A1C4YE34"/>
<dbReference type="PROSITE" id="PS50893">
    <property type="entry name" value="ABC_TRANSPORTER_2"/>
    <property type="match status" value="1"/>
</dbReference>
<dbReference type="RefSeq" id="WP_089007700.1">
    <property type="nucleotide sequence ID" value="NZ_LT607411.1"/>
</dbReference>
<dbReference type="CDD" id="cd03230">
    <property type="entry name" value="ABC_DR_subfamily_A"/>
    <property type="match status" value="1"/>
</dbReference>